<evidence type="ECO:0000313" key="2">
    <source>
        <dbReference type="EMBL" id="KAI0511683.1"/>
    </source>
</evidence>
<accession>A0A8T3BGY9</accession>
<name>A0A8T3BGY9_DENNO</name>
<gene>
    <name evidence="2" type="ORF">KFK09_012315</name>
</gene>
<sequence>MEAILDAGKSLLWFLCVMGSSGNGANLFGDGCEISEPIPENKDDGESVDEEDEDEVEASDQEDDGGEEDYSGDEGDEEELKANGGGGSKDEDGDSMKLHPFLLHDQLIQ</sequence>
<proteinExistence type="predicted"/>
<comment type="caution">
    <text evidence="2">The sequence shown here is derived from an EMBL/GenBank/DDBJ whole genome shotgun (WGS) entry which is preliminary data.</text>
</comment>
<feature type="region of interest" description="Disordered" evidence="1">
    <location>
        <begin position="26"/>
        <end position="109"/>
    </location>
</feature>
<keyword evidence="3" id="KW-1185">Reference proteome</keyword>
<reference evidence="2" key="1">
    <citation type="journal article" date="2022" name="Front. Genet.">
        <title>Chromosome-Scale Assembly of the Dendrobium nobile Genome Provides Insights Into the Molecular Mechanism of the Biosynthesis of the Medicinal Active Ingredient of Dendrobium.</title>
        <authorList>
            <person name="Xu Q."/>
            <person name="Niu S.-C."/>
            <person name="Li K.-L."/>
            <person name="Zheng P.-J."/>
            <person name="Zhang X.-J."/>
            <person name="Jia Y."/>
            <person name="Liu Y."/>
            <person name="Niu Y.-X."/>
            <person name="Yu L.-H."/>
            <person name="Chen D.-F."/>
            <person name="Zhang G.-Q."/>
        </authorList>
    </citation>
    <scope>NUCLEOTIDE SEQUENCE</scope>
    <source>
        <tissue evidence="2">Leaf</tissue>
    </source>
</reference>
<dbReference type="AlphaFoldDB" id="A0A8T3BGY9"/>
<evidence type="ECO:0000256" key="1">
    <source>
        <dbReference type="SAM" id="MobiDB-lite"/>
    </source>
</evidence>
<evidence type="ECO:0000313" key="3">
    <source>
        <dbReference type="Proteomes" id="UP000829196"/>
    </source>
</evidence>
<organism evidence="2 3">
    <name type="scientific">Dendrobium nobile</name>
    <name type="common">Orchid</name>
    <dbReference type="NCBI Taxonomy" id="94219"/>
    <lineage>
        <taxon>Eukaryota</taxon>
        <taxon>Viridiplantae</taxon>
        <taxon>Streptophyta</taxon>
        <taxon>Embryophyta</taxon>
        <taxon>Tracheophyta</taxon>
        <taxon>Spermatophyta</taxon>
        <taxon>Magnoliopsida</taxon>
        <taxon>Liliopsida</taxon>
        <taxon>Asparagales</taxon>
        <taxon>Orchidaceae</taxon>
        <taxon>Epidendroideae</taxon>
        <taxon>Malaxideae</taxon>
        <taxon>Dendrobiinae</taxon>
        <taxon>Dendrobium</taxon>
    </lineage>
</organism>
<dbReference type="Proteomes" id="UP000829196">
    <property type="component" value="Unassembled WGS sequence"/>
</dbReference>
<feature type="compositionally biased region" description="Acidic residues" evidence="1">
    <location>
        <begin position="46"/>
        <end position="79"/>
    </location>
</feature>
<feature type="compositionally biased region" description="Basic and acidic residues" evidence="1">
    <location>
        <begin position="88"/>
        <end position="97"/>
    </location>
</feature>
<protein>
    <submittedName>
        <fullName evidence="2">Uncharacterized protein</fullName>
    </submittedName>
</protein>
<dbReference type="EMBL" id="JAGYWB010000009">
    <property type="protein sequence ID" value="KAI0511683.1"/>
    <property type="molecule type" value="Genomic_DNA"/>
</dbReference>